<dbReference type="SMART" id="SM00387">
    <property type="entry name" value="HATPase_c"/>
    <property type="match status" value="1"/>
</dbReference>
<dbReference type="EMBL" id="JASMWN010000006">
    <property type="protein sequence ID" value="MDU9004196.1"/>
    <property type="molecule type" value="Genomic_DNA"/>
</dbReference>
<dbReference type="Pfam" id="PF00512">
    <property type="entry name" value="HisKA"/>
    <property type="match status" value="1"/>
</dbReference>
<dbReference type="SMART" id="SM00388">
    <property type="entry name" value="HisKA"/>
    <property type="match status" value="1"/>
</dbReference>
<reference evidence="11" key="1">
    <citation type="submission" date="2023-05" db="EMBL/GenBank/DDBJ databases">
        <title>Sedimentitalea sp. nov. JM2-8.</title>
        <authorList>
            <person name="Huang J."/>
        </authorList>
    </citation>
    <scope>NUCLEOTIDE SEQUENCE [LARGE SCALE GENOMIC DNA]</scope>
    <source>
        <strain evidence="11">KHS03</strain>
    </source>
</reference>
<feature type="modified residue" description="4-aspartylphosphate" evidence="5">
    <location>
        <position position="658"/>
    </location>
</feature>
<dbReference type="InterPro" id="IPR000014">
    <property type="entry name" value="PAS"/>
</dbReference>
<dbReference type="PROSITE" id="PS50109">
    <property type="entry name" value="HIS_KIN"/>
    <property type="match status" value="1"/>
</dbReference>
<comment type="caution">
    <text evidence="10">The sequence shown here is derived from an EMBL/GenBank/DDBJ whole genome shotgun (WGS) entry which is preliminary data.</text>
</comment>
<dbReference type="Pfam" id="PF00072">
    <property type="entry name" value="Response_reg"/>
    <property type="match status" value="1"/>
</dbReference>
<dbReference type="PANTHER" id="PTHR45339:SF3">
    <property type="entry name" value="HISTIDINE KINASE"/>
    <property type="match status" value="1"/>
</dbReference>
<feature type="domain" description="Histidine kinase" evidence="7">
    <location>
        <begin position="364"/>
        <end position="585"/>
    </location>
</feature>
<organism evidence="10 11">
    <name type="scientific">Sedimentitalea todarodis</name>
    <dbReference type="NCBI Taxonomy" id="1631240"/>
    <lineage>
        <taxon>Bacteria</taxon>
        <taxon>Pseudomonadati</taxon>
        <taxon>Pseudomonadota</taxon>
        <taxon>Alphaproteobacteria</taxon>
        <taxon>Rhodobacterales</taxon>
        <taxon>Paracoccaceae</taxon>
        <taxon>Sedimentitalea</taxon>
    </lineage>
</organism>
<dbReference type="InterPro" id="IPR011006">
    <property type="entry name" value="CheY-like_superfamily"/>
</dbReference>
<evidence type="ECO:0000259" key="9">
    <source>
        <dbReference type="PROSITE" id="PS50112"/>
    </source>
</evidence>
<dbReference type="SUPFAM" id="SSF47384">
    <property type="entry name" value="Homodimeric domain of signal transducing histidine kinase"/>
    <property type="match status" value="1"/>
</dbReference>
<protein>
    <recommendedName>
        <fullName evidence="2">histidine kinase</fullName>
        <ecNumber evidence="2">2.7.13.3</ecNumber>
    </recommendedName>
</protein>
<dbReference type="InterPro" id="IPR003661">
    <property type="entry name" value="HisK_dim/P_dom"/>
</dbReference>
<keyword evidence="4" id="KW-0902">Two-component regulatory system</keyword>
<dbReference type="InterPro" id="IPR013767">
    <property type="entry name" value="PAS_fold"/>
</dbReference>
<keyword evidence="10" id="KW-0547">Nucleotide-binding</keyword>
<accession>A0ABU3VDF8</accession>
<evidence type="ECO:0000256" key="1">
    <source>
        <dbReference type="ARBA" id="ARBA00000085"/>
    </source>
</evidence>
<dbReference type="EC" id="2.7.13.3" evidence="2"/>
<dbReference type="Gene3D" id="3.30.450.20">
    <property type="entry name" value="PAS domain"/>
    <property type="match status" value="1"/>
</dbReference>
<dbReference type="Gene3D" id="1.20.120.160">
    <property type="entry name" value="HPT domain"/>
    <property type="match status" value="1"/>
</dbReference>
<dbReference type="SMART" id="SM00091">
    <property type="entry name" value="PAS"/>
    <property type="match status" value="1"/>
</dbReference>
<dbReference type="Pfam" id="PF01627">
    <property type="entry name" value="Hpt"/>
    <property type="match status" value="1"/>
</dbReference>
<dbReference type="PRINTS" id="PR00344">
    <property type="entry name" value="BCTRLSENSOR"/>
</dbReference>
<dbReference type="InterPro" id="IPR005467">
    <property type="entry name" value="His_kinase_dom"/>
</dbReference>
<dbReference type="SUPFAM" id="SSF55874">
    <property type="entry name" value="ATPase domain of HSP90 chaperone/DNA topoisomerase II/histidine kinase"/>
    <property type="match status" value="1"/>
</dbReference>
<dbReference type="PANTHER" id="PTHR45339">
    <property type="entry name" value="HYBRID SIGNAL TRANSDUCTION HISTIDINE KINASE J"/>
    <property type="match status" value="1"/>
</dbReference>
<dbReference type="Pfam" id="PF00989">
    <property type="entry name" value="PAS"/>
    <property type="match status" value="1"/>
</dbReference>
<dbReference type="CDD" id="cd00130">
    <property type="entry name" value="PAS"/>
    <property type="match status" value="1"/>
</dbReference>
<dbReference type="Gene3D" id="1.10.287.130">
    <property type="match status" value="1"/>
</dbReference>
<evidence type="ECO:0000256" key="4">
    <source>
        <dbReference type="ARBA" id="ARBA00023012"/>
    </source>
</evidence>
<dbReference type="Proteomes" id="UP001255416">
    <property type="component" value="Unassembled WGS sequence"/>
</dbReference>
<keyword evidence="6" id="KW-0472">Membrane</keyword>
<keyword evidence="10" id="KW-0067">ATP-binding</keyword>
<evidence type="ECO:0000256" key="2">
    <source>
        <dbReference type="ARBA" id="ARBA00012438"/>
    </source>
</evidence>
<dbReference type="InterPro" id="IPR036097">
    <property type="entry name" value="HisK_dim/P_sf"/>
</dbReference>
<dbReference type="InterPro" id="IPR008207">
    <property type="entry name" value="Sig_transdc_His_kin_Hpt_dom"/>
</dbReference>
<dbReference type="InterPro" id="IPR001789">
    <property type="entry name" value="Sig_transdc_resp-reg_receiver"/>
</dbReference>
<feature type="domain" description="PAS" evidence="9">
    <location>
        <begin position="217"/>
        <end position="288"/>
    </location>
</feature>
<evidence type="ECO:0000256" key="5">
    <source>
        <dbReference type="PROSITE-ProRule" id="PRU00169"/>
    </source>
</evidence>
<proteinExistence type="predicted"/>
<dbReference type="PROSITE" id="PS50112">
    <property type="entry name" value="PAS"/>
    <property type="match status" value="1"/>
</dbReference>
<keyword evidence="6" id="KW-0812">Transmembrane</keyword>
<dbReference type="SUPFAM" id="SSF55785">
    <property type="entry name" value="PYP-like sensor domain (PAS domain)"/>
    <property type="match status" value="1"/>
</dbReference>
<evidence type="ECO:0000313" key="10">
    <source>
        <dbReference type="EMBL" id="MDU9004196.1"/>
    </source>
</evidence>
<dbReference type="InterPro" id="IPR036890">
    <property type="entry name" value="HATPase_C_sf"/>
</dbReference>
<keyword evidence="11" id="KW-1185">Reference proteome</keyword>
<dbReference type="SUPFAM" id="SSF47226">
    <property type="entry name" value="Histidine-containing phosphotransfer domain, HPT domain"/>
    <property type="match status" value="1"/>
</dbReference>
<feature type="transmembrane region" description="Helical" evidence="6">
    <location>
        <begin position="179"/>
        <end position="201"/>
    </location>
</feature>
<dbReference type="InterPro" id="IPR036641">
    <property type="entry name" value="HPT_dom_sf"/>
</dbReference>
<gene>
    <name evidence="10" type="ORF">QO231_10060</name>
</gene>
<dbReference type="SMART" id="SM00448">
    <property type="entry name" value="REC"/>
    <property type="match status" value="1"/>
</dbReference>
<dbReference type="InterPro" id="IPR004358">
    <property type="entry name" value="Sig_transdc_His_kin-like_C"/>
</dbReference>
<dbReference type="RefSeq" id="WP_316775702.1">
    <property type="nucleotide sequence ID" value="NZ_JASMWN010000006.1"/>
</dbReference>
<dbReference type="InterPro" id="IPR003594">
    <property type="entry name" value="HATPase_dom"/>
</dbReference>
<keyword evidence="6" id="KW-1133">Transmembrane helix</keyword>
<dbReference type="Pfam" id="PF02518">
    <property type="entry name" value="HATPase_c"/>
    <property type="match status" value="1"/>
</dbReference>
<dbReference type="NCBIfam" id="TIGR00229">
    <property type="entry name" value="sensory_box"/>
    <property type="match status" value="1"/>
</dbReference>
<feature type="transmembrane region" description="Helical" evidence="6">
    <location>
        <begin position="12"/>
        <end position="32"/>
    </location>
</feature>
<evidence type="ECO:0000259" key="8">
    <source>
        <dbReference type="PROSITE" id="PS50110"/>
    </source>
</evidence>
<sequence length="841" mass="91721">MSSSTHGRLRAGLIFGIIAGLIALSIIAFLSIRVVRDLRLLEAASSDNMQWTVSQGEVEFLGMLVEVELARLDETSDLSGLRCRFDIFFSRLATLNEAPASSGLRSNETYRDALEEAQGFLDRTVPLIDGDDDTLRASLAAISADAQNIRLSLRQLSSTGLSQFSTTAEERRKEIAQTLTRLTVAAIGLIIALALSVAHLIRLNKQNALRQKSIERTAKRLNTIIATSLDAVIVCDAEGVILEFNRAAEVIFDRTLSDVIGENLLDVTCPPELRSGLLERLRRYRDGDNPRFVRRGRMQLEAVRRNGDRFPAEVAIQVAHTDDGHIFIIFLRDVSDQVRVETELVKARDQALAGERMKTDFLATMSHEIRTPLNGLLGNLALLRGTELSERQQRLARDMQTSGQLLMRHVSDVLDITRYDAGNLRIEHVPTHLDRLVTDLIDSQSGTAAAQNTTLSWRWIGEPMHWVESDPDRLLHILQNLIANAVKFTHNGHVSITAEAGRTDEGGHEVLFRVQDTGIGIAPELRATVFNDFVTGNTAYDREFGGTGLGLSIARRFATAMGGDIGLDEPDGQSTAFWVRIPVRPAVADTKSATSTQDGETTAQEAGLNILVVEDNEINRVVVCEMLRAAGHRTTVAHDGEAGIVLAAKLRFDLILMDISMPVMDGRAATCAIRAGGGASAESPIVAITANAMADEQAAFLQDGMDGVLTKPLSQESLAEITGRYSVSQASGETKVVDLDHRHQTQAVLGEEGYDKLVGTFIAEGEDLISQLSETGVLSCAEIERLCHQVAGSAAIFGATAMQENLRTIQAAAKAGDRAWIAMQLSALKRVWEDTRSTLRP</sequence>
<dbReference type="Gene3D" id="3.40.50.2300">
    <property type="match status" value="1"/>
</dbReference>
<dbReference type="CDD" id="cd17546">
    <property type="entry name" value="REC_hyHK_CKI1_RcsC-like"/>
    <property type="match status" value="1"/>
</dbReference>
<keyword evidence="3 5" id="KW-0597">Phosphoprotein</keyword>
<evidence type="ECO:0000313" key="11">
    <source>
        <dbReference type="Proteomes" id="UP001255416"/>
    </source>
</evidence>
<evidence type="ECO:0000259" key="7">
    <source>
        <dbReference type="PROSITE" id="PS50109"/>
    </source>
</evidence>
<dbReference type="Gene3D" id="3.30.565.10">
    <property type="entry name" value="Histidine kinase-like ATPase, C-terminal domain"/>
    <property type="match status" value="1"/>
</dbReference>
<feature type="domain" description="Response regulatory" evidence="8">
    <location>
        <begin position="609"/>
        <end position="726"/>
    </location>
</feature>
<dbReference type="CDD" id="cd16922">
    <property type="entry name" value="HATPase_EvgS-ArcB-TorS-like"/>
    <property type="match status" value="1"/>
</dbReference>
<evidence type="ECO:0000256" key="3">
    <source>
        <dbReference type="ARBA" id="ARBA00022553"/>
    </source>
</evidence>
<dbReference type="SUPFAM" id="SSF52172">
    <property type="entry name" value="CheY-like"/>
    <property type="match status" value="1"/>
</dbReference>
<dbReference type="InterPro" id="IPR035965">
    <property type="entry name" value="PAS-like_dom_sf"/>
</dbReference>
<dbReference type="CDD" id="cd00082">
    <property type="entry name" value="HisKA"/>
    <property type="match status" value="1"/>
</dbReference>
<comment type="catalytic activity">
    <reaction evidence="1">
        <text>ATP + protein L-histidine = ADP + protein N-phospho-L-histidine.</text>
        <dbReference type="EC" id="2.7.13.3"/>
    </reaction>
</comment>
<evidence type="ECO:0000256" key="6">
    <source>
        <dbReference type="SAM" id="Phobius"/>
    </source>
</evidence>
<dbReference type="PROSITE" id="PS50110">
    <property type="entry name" value="RESPONSE_REGULATORY"/>
    <property type="match status" value="1"/>
</dbReference>
<name>A0ABU3VDF8_9RHOB</name>
<dbReference type="GO" id="GO:0005524">
    <property type="term" value="F:ATP binding"/>
    <property type="evidence" value="ECO:0007669"/>
    <property type="project" value="UniProtKB-KW"/>
</dbReference>